<proteinExistence type="predicted"/>
<evidence type="ECO:0000313" key="2">
    <source>
        <dbReference type="EMBL" id="THJ36486.1"/>
    </source>
</evidence>
<comment type="caution">
    <text evidence="2">The sequence shown here is derived from an EMBL/GenBank/DDBJ whole genome shotgun (WGS) entry which is preliminary data.</text>
</comment>
<keyword evidence="1" id="KW-0812">Transmembrane</keyword>
<sequence length="89" mass="9889">MSFFNLLLHAIALIAPAWGMALIFVSLTRLVLWRSQWRYAWGINVLANGLLGSVSLLLALVMMGEDGTLLAYTGLVLCNATVQWVLLRR</sequence>
<keyword evidence="1" id="KW-1133">Transmembrane helix</keyword>
<evidence type="ECO:0000313" key="3">
    <source>
        <dbReference type="Proteomes" id="UP000306236"/>
    </source>
</evidence>
<feature type="transmembrane region" description="Helical" evidence="1">
    <location>
        <begin position="69"/>
        <end position="87"/>
    </location>
</feature>
<feature type="transmembrane region" description="Helical" evidence="1">
    <location>
        <begin position="6"/>
        <end position="27"/>
    </location>
</feature>
<keyword evidence="3" id="KW-1185">Reference proteome</keyword>
<evidence type="ECO:0000256" key="1">
    <source>
        <dbReference type="SAM" id="Phobius"/>
    </source>
</evidence>
<reference evidence="2 3" key="1">
    <citation type="submission" date="2019-04" db="EMBL/GenBank/DDBJ databases">
        <title>Lampropedia sp YIM MLB12 draf genome.</title>
        <authorList>
            <person name="Wang Y.-X."/>
        </authorList>
    </citation>
    <scope>NUCLEOTIDE SEQUENCE [LARGE SCALE GENOMIC DNA]</scope>
    <source>
        <strain evidence="2 3">YIM MLB12</strain>
    </source>
</reference>
<accession>A0A4S5C207</accession>
<dbReference type="RefSeq" id="WP_136404745.1">
    <property type="nucleotide sequence ID" value="NZ_JARXRQ010000004.1"/>
</dbReference>
<keyword evidence="1" id="KW-0472">Membrane</keyword>
<dbReference type="AlphaFoldDB" id="A0A4S5C207"/>
<organism evidence="2 3">
    <name type="scientific">Lampropedia aestuarii</name>
    <dbReference type="NCBI Taxonomy" id="2562762"/>
    <lineage>
        <taxon>Bacteria</taxon>
        <taxon>Pseudomonadati</taxon>
        <taxon>Pseudomonadota</taxon>
        <taxon>Betaproteobacteria</taxon>
        <taxon>Burkholderiales</taxon>
        <taxon>Comamonadaceae</taxon>
        <taxon>Lampropedia</taxon>
    </lineage>
</organism>
<protein>
    <submittedName>
        <fullName evidence="2">Uncharacterized protein</fullName>
    </submittedName>
</protein>
<name>A0A4S5C207_9BURK</name>
<dbReference type="EMBL" id="SSWX01000001">
    <property type="protein sequence ID" value="THJ36486.1"/>
    <property type="molecule type" value="Genomic_DNA"/>
</dbReference>
<gene>
    <name evidence="2" type="ORF">E8K88_00875</name>
</gene>
<feature type="transmembrane region" description="Helical" evidence="1">
    <location>
        <begin position="39"/>
        <end position="63"/>
    </location>
</feature>
<dbReference type="Proteomes" id="UP000306236">
    <property type="component" value="Unassembled WGS sequence"/>
</dbReference>